<dbReference type="GO" id="GO:0044423">
    <property type="term" value="C:virion component"/>
    <property type="evidence" value="ECO:0007669"/>
    <property type="project" value="UniProtKB-KW"/>
</dbReference>
<organism evidence="3">
    <name type="scientific">uncultured Caudovirales phage</name>
    <dbReference type="NCBI Taxonomy" id="2100421"/>
    <lineage>
        <taxon>Viruses</taxon>
        <taxon>Duplodnaviria</taxon>
        <taxon>Heunggongvirae</taxon>
        <taxon>Uroviricota</taxon>
        <taxon>Caudoviricetes</taxon>
        <taxon>Peduoviridae</taxon>
        <taxon>Maltschvirus</taxon>
        <taxon>Maltschvirus maltsch</taxon>
    </lineage>
</organism>
<evidence type="ECO:0000256" key="2">
    <source>
        <dbReference type="ARBA" id="ARBA00022844"/>
    </source>
</evidence>
<accession>A0A6J5M0Y1</accession>
<protein>
    <submittedName>
        <fullName evidence="3">Uncharacterized protein</fullName>
    </submittedName>
</protein>
<dbReference type="GO" id="GO:0019058">
    <property type="term" value="P:viral life cycle"/>
    <property type="evidence" value="ECO:0007669"/>
    <property type="project" value="UniProtKB-ARBA"/>
</dbReference>
<dbReference type="Gene3D" id="2.160.20.10">
    <property type="entry name" value="Single-stranded right-handed beta-helix, Pectin lyase-like"/>
    <property type="match status" value="1"/>
</dbReference>
<dbReference type="Gene3D" id="2.10.10.30">
    <property type="match status" value="1"/>
</dbReference>
<evidence type="ECO:0000313" key="3">
    <source>
        <dbReference type="EMBL" id="CAB4138746.1"/>
    </source>
</evidence>
<evidence type="ECO:0000256" key="1">
    <source>
        <dbReference type="ARBA" id="ARBA00004328"/>
    </source>
</evidence>
<keyword evidence="2" id="KW-0946">Virion</keyword>
<dbReference type="InterPro" id="IPR012334">
    <property type="entry name" value="Pectin_lyas_fold"/>
</dbReference>
<dbReference type="EMBL" id="LR796349">
    <property type="protein sequence ID" value="CAB4138746.1"/>
    <property type="molecule type" value="Genomic_DNA"/>
</dbReference>
<reference evidence="3" key="1">
    <citation type="submission" date="2020-04" db="EMBL/GenBank/DDBJ databases">
        <authorList>
            <person name="Chiriac C."/>
            <person name="Salcher M."/>
            <person name="Ghai R."/>
            <person name="Kavagutti S V."/>
        </authorList>
    </citation>
    <scope>NUCLEOTIDE SEQUENCE</scope>
</reference>
<sequence>MTRRRLPRNDATVLDAAVLLDGEIAYDTTNNELRIGDGVTAGGRAVSNADDLAASGGAALVGFRQAGTGAATRTSQDKMRESVSPLDFGAVGDGTTPDHAAFVTLASNYTSTSVVVDLQGKTYYIGACNQIPLLDTISYINGTFKVDSSTTITDNAGDTFGRWGNGIFWRSSSAAFTRNFRFEDVTFDIQRSKVNAIGGVACANTAGNTDLLTMVRPIYKGFAAGNNVAVSGTPGLNATESGGLIQLVGYSCRIVNPKISDAGSAIYIPNSDYVRIVGGYIEFSSTSRDFTKWHNGSAVNFGGTRDGAMEGKGTVYVTGGTAIFAGEVDPRVKYVRCDWDVIGAGLSAIMAGVRSYATSASAINSIDLSGMRVFGYLCRPDGDLHNGIDVVLEDNFSSTIALVRTDNVRVDGLAPWESWDAANGAVINSYNTKKAKGGDVGNGRAVSVVTKSGTGKRITRWEGSEMVAAHAPVIGVGCYGVVNATIGGKLWRCGWRKNMSNVAPQVQQSIDLFDIDRIAWDFVIEDHAPLVVVNNSFATPIRTADVIDQTAALTITGVSSQTNVCRVVNNALATNRVLRFTRFEPGACFLVDGQKRLYMDFSATATNNAAMVVQWPADDRTETITSAGYIGALRGGQANLFIRATYDTTGTLMPFRHHRGRRFEITVLPTANLQTVAVAAGETVDGSGSSITVRPGETLALISGDTEWTRVSATPSAAITAPTGGATVDTEARTAINAIRTALTAQGITV</sequence>
<proteinExistence type="predicted"/>
<gene>
    <name evidence="3" type="ORF">UFOVP344_18</name>
</gene>
<comment type="subcellular location">
    <subcellularLocation>
        <location evidence="1">Virion</location>
    </subcellularLocation>
</comment>
<dbReference type="GO" id="GO:0051701">
    <property type="term" value="P:biological process involved in interaction with host"/>
    <property type="evidence" value="ECO:0007669"/>
    <property type="project" value="UniProtKB-ARBA"/>
</dbReference>
<name>A0A6J5M0Y1_9CAUD</name>